<dbReference type="InterPro" id="IPR000210">
    <property type="entry name" value="BTB/POZ_dom"/>
</dbReference>
<evidence type="ECO:0000256" key="1">
    <source>
        <dbReference type="ARBA" id="ARBA00004123"/>
    </source>
</evidence>
<protein>
    <submittedName>
        <fullName evidence="8">Uncharacterized protein</fullName>
    </submittedName>
</protein>
<dbReference type="SUPFAM" id="SSF49599">
    <property type="entry name" value="TRAF domain-like"/>
    <property type="match status" value="2"/>
</dbReference>
<accession>A0A914KSV4</accession>
<proteinExistence type="predicted"/>
<dbReference type="GO" id="GO:0005634">
    <property type="term" value="C:nucleus"/>
    <property type="evidence" value="ECO:0007669"/>
    <property type="project" value="UniProtKB-SubCell"/>
</dbReference>
<dbReference type="InterPro" id="IPR009057">
    <property type="entry name" value="Homeodomain-like_sf"/>
</dbReference>
<feature type="domain" description="Homeobox" evidence="5">
    <location>
        <begin position="359"/>
        <end position="419"/>
    </location>
</feature>
<dbReference type="SMART" id="SM00225">
    <property type="entry name" value="BTB"/>
    <property type="match status" value="2"/>
</dbReference>
<evidence type="ECO:0000313" key="8">
    <source>
        <dbReference type="WBParaSite" id="Minc3s00101g04579"/>
    </source>
</evidence>
<feature type="DNA-binding region" description="Homeobox" evidence="2">
    <location>
        <begin position="361"/>
        <end position="420"/>
    </location>
</feature>
<name>A0A914KSV4_MELIC</name>
<sequence>MISDVSTLESITCKIEWKLYNLDKHGHLMQNDQFLTSKEFYNPKYPSVNWQLRVYPNIWQLDSGIYVSLVQVGLNDSKPLKAQFNIYTLDDAGNKIFCCPSTTFVFKFGTESDKYQVFKSQTTDKSNDNLENGGDYVLVNDSSDALNLDFLLLYCEVEFVPYNIKCENEIVDFSSESSSQRSLNMFKEGILTDCVVENELINTHKFILAKNSVVFQKMFEQMGMTEAQNGKIKIVDTSPECFKAMLEYFYSGEIDKKTIEEHSEDLFAIAHKYQVKQLMDVCEDYMISTIVAENFSKLCLFAELYHLSKLKKACVNFLSASKVFLISKEWKEFKSFNKDLAFRLMEESIFDRKDSSDKEEEHFGSTVINEMQLTALKREFQVCHYPDVGVQNLLAKKIGLPRDVIGEWFKNERQKARQNSSDKKEEHFGSTVINEIQLTALKRKFQTDCYPDVRTKNELAKNLGLPAGCESITCKFEWKLYDLDKHRHFLLNDRFLSSKEFYHPKYPSVKWRLRVYPKTCQLNLAGIFISLARVGDEDGKIIKARFNIYTLDDDGNKIFCCPSTTFAFKCGTEPDKYQVFKSQTPDKSKDKLIEDGRDCDLGKDSAEALNLEFLLLYCEVEFVPYGMKCENEVVDSSPGSSSQQSLDMFKEGILTDCVVEIENETINTHKFILAKSSVVFRRMFEQMGMTEAQNGKVKIVDTSPECFKAMLESLYSGEIHEKTIKKHSEDLFAIAHKYQVKQLMEICENYMAANIAAENFRNRCLFAELYHLSKLKKACVNFLSANKQSVLVSKEWRRFKSSNKNFAFRLLESALNEEKQIEEEKICSNCEQRRNSSRYSPYYHHPSPRFSYLRSPSWNQPSPSYTPLSPSYNQASPSYSPT</sequence>
<dbReference type="WBParaSite" id="Minc3s00101g04579">
    <property type="protein sequence ID" value="Minc3s00101g04579"/>
    <property type="gene ID" value="Minc3s00101g04579"/>
</dbReference>
<feature type="compositionally biased region" description="Polar residues" evidence="4">
    <location>
        <begin position="873"/>
        <end position="882"/>
    </location>
</feature>
<evidence type="ECO:0000256" key="3">
    <source>
        <dbReference type="RuleBase" id="RU000682"/>
    </source>
</evidence>
<evidence type="ECO:0000256" key="4">
    <source>
        <dbReference type="SAM" id="MobiDB-lite"/>
    </source>
</evidence>
<dbReference type="GO" id="GO:0003677">
    <property type="term" value="F:DNA binding"/>
    <property type="evidence" value="ECO:0007669"/>
    <property type="project" value="UniProtKB-UniRule"/>
</dbReference>
<dbReference type="PROSITE" id="PS50071">
    <property type="entry name" value="HOMEOBOX_2"/>
    <property type="match status" value="1"/>
</dbReference>
<dbReference type="SMART" id="SM00389">
    <property type="entry name" value="HOX"/>
    <property type="match status" value="2"/>
</dbReference>
<dbReference type="CDD" id="cd00086">
    <property type="entry name" value="homeodomain"/>
    <property type="match status" value="2"/>
</dbReference>
<keyword evidence="2 3" id="KW-0238">DNA-binding</keyword>
<feature type="region of interest" description="Disordered" evidence="4">
    <location>
        <begin position="858"/>
        <end position="882"/>
    </location>
</feature>
<evidence type="ECO:0000259" key="6">
    <source>
        <dbReference type="PROSITE" id="PS50097"/>
    </source>
</evidence>
<feature type="domain" description="BTB" evidence="6">
    <location>
        <begin position="195"/>
        <end position="258"/>
    </location>
</feature>
<dbReference type="CDD" id="cd18186">
    <property type="entry name" value="BTB_POZ_ZBTB_KLHL-like"/>
    <property type="match status" value="2"/>
</dbReference>
<dbReference type="Pfam" id="PF00651">
    <property type="entry name" value="BTB"/>
    <property type="match status" value="2"/>
</dbReference>
<organism evidence="7 8">
    <name type="scientific">Meloidogyne incognita</name>
    <name type="common">Southern root-knot nematode worm</name>
    <name type="synonym">Oxyuris incognita</name>
    <dbReference type="NCBI Taxonomy" id="6306"/>
    <lineage>
        <taxon>Eukaryota</taxon>
        <taxon>Metazoa</taxon>
        <taxon>Ecdysozoa</taxon>
        <taxon>Nematoda</taxon>
        <taxon>Chromadorea</taxon>
        <taxon>Rhabditida</taxon>
        <taxon>Tylenchina</taxon>
        <taxon>Tylenchomorpha</taxon>
        <taxon>Tylenchoidea</taxon>
        <taxon>Meloidogynidae</taxon>
        <taxon>Meloidogyninae</taxon>
        <taxon>Meloidogyne</taxon>
        <taxon>Meloidogyne incognita group</taxon>
    </lineage>
</organism>
<dbReference type="InterPro" id="IPR008974">
    <property type="entry name" value="TRAF-like"/>
</dbReference>
<dbReference type="Gene3D" id="1.25.40.420">
    <property type="match status" value="1"/>
</dbReference>
<dbReference type="PROSITE" id="PS50097">
    <property type="entry name" value="BTB"/>
    <property type="match status" value="2"/>
</dbReference>
<dbReference type="Gene3D" id="2.60.210.10">
    <property type="entry name" value="Apoptosis, Tumor Necrosis Factor Receptor Associated Protein 2, Chain A"/>
    <property type="match status" value="2"/>
</dbReference>
<dbReference type="Proteomes" id="UP000887563">
    <property type="component" value="Unplaced"/>
</dbReference>
<feature type="domain" description="BTB" evidence="6">
    <location>
        <begin position="655"/>
        <end position="723"/>
    </location>
</feature>
<dbReference type="Pfam" id="PF00046">
    <property type="entry name" value="Homeodomain"/>
    <property type="match status" value="1"/>
</dbReference>
<evidence type="ECO:0000259" key="5">
    <source>
        <dbReference type="PROSITE" id="PS50071"/>
    </source>
</evidence>
<keyword evidence="2 3" id="KW-0371">Homeobox</keyword>
<dbReference type="SUPFAM" id="SSF46689">
    <property type="entry name" value="Homeodomain-like"/>
    <property type="match status" value="1"/>
</dbReference>
<comment type="subcellular location">
    <subcellularLocation>
        <location evidence="1 2 3">Nucleus</location>
    </subcellularLocation>
</comment>
<keyword evidence="7" id="KW-1185">Reference proteome</keyword>
<dbReference type="PANTHER" id="PTHR24413">
    <property type="entry name" value="SPECKLE-TYPE POZ PROTEIN"/>
    <property type="match status" value="1"/>
</dbReference>
<evidence type="ECO:0000256" key="2">
    <source>
        <dbReference type="PROSITE-ProRule" id="PRU00108"/>
    </source>
</evidence>
<reference evidence="8" key="1">
    <citation type="submission" date="2022-11" db="UniProtKB">
        <authorList>
            <consortium name="WormBaseParasite"/>
        </authorList>
    </citation>
    <scope>IDENTIFICATION</scope>
</reference>
<dbReference type="Gene3D" id="1.10.10.60">
    <property type="entry name" value="Homeodomain-like"/>
    <property type="match status" value="2"/>
</dbReference>
<feature type="compositionally biased region" description="Low complexity" evidence="4">
    <location>
        <begin position="861"/>
        <end position="872"/>
    </location>
</feature>
<dbReference type="InterPro" id="IPR001356">
    <property type="entry name" value="HD"/>
</dbReference>
<keyword evidence="2 3" id="KW-0539">Nucleus</keyword>
<evidence type="ECO:0000313" key="7">
    <source>
        <dbReference type="Proteomes" id="UP000887563"/>
    </source>
</evidence>
<dbReference type="SUPFAM" id="SSF54695">
    <property type="entry name" value="POZ domain"/>
    <property type="match status" value="2"/>
</dbReference>
<dbReference type="InterPro" id="IPR011333">
    <property type="entry name" value="SKP1/BTB/POZ_sf"/>
</dbReference>
<dbReference type="AlphaFoldDB" id="A0A914KSV4"/>
<dbReference type="Gene3D" id="3.30.710.10">
    <property type="entry name" value="Potassium Channel Kv1.1, Chain A"/>
    <property type="match status" value="2"/>
</dbReference>